<feature type="domain" description="Nrap protein" evidence="10">
    <location>
        <begin position="724"/>
        <end position="938"/>
    </location>
</feature>
<evidence type="ECO:0000259" key="12">
    <source>
        <dbReference type="Pfam" id="PF17407"/>
    </source>
</evidence>
<dbReference type="InterPro" id="IPR035370">
    <property type="entry name" value="Nrap_D5"/>
</dbReference>
<dbReference type="InterPro" id="IPR035369">
    <property type="entry name" value="Nrap_D4"/>
</dbReference>
<keyword evidence="14" id="KW-1185">Reference proteome</keyword>
<keyword evidence="5" id="KW-0698">rRNA processing</keyword>
<keyword evidence="4 5" id="KW-0539">Nucleus</keyword>
<dbReference type="InterPro" id="IPR035367">
    <property type="entry name" value="Nrap_D2"/>
</dbReference>
<dbReference type="EMBL" id="JANVFT010000064">
    <property type="protein sequence ID" value="KAJ4478919.1"/>
    <property type="molecule type" value="Genomic_DNA"/>
</dbReference>
<gene>
    <name evidence="13" type="ORF">C8R41DRAFT_799307</name>
</gene>
<dbReference type="Pfam" id="PF17407">
    <property type="entry name" value="Nrap_D6"/>
    <property type="match status" value="1"/>
</dbReference>
<dbReference type="PANTHER" id="PTHR17972:SF0">
    <property type="entry name" value="NUCLEOLAR PROTEIN 6"/>
    <property type="match status" value="1"/>
</dbReference>
<keyword evidence="5" id="KW-0687">Ribonucleoprotein</keyword>
<keyword evidence="3 5" id="KW-0694">RNA-binding</keyword>
<evidence type="ECO:0000259" key="10">
    <source>
        <dbReference type="Pfam" id="PF17405"/>
    </source>
</evidence>
<comment type="subcellular location">
    <subcellularLocation>
        <location evidence="1 5">Nucleus</location>
        <location evidence="1 5">Nucleolus</location>
    </subcellularLocation>
</comment>
<dbReference type="Proteomes" id="UP001150217">
    <property type="component" value="Unassembled WGS sequence"/>
</dbReference>
<evidence type="ECO:0000256" key="6">
    <source>
        <dbReference type="SAM" id="MobiDB-lite"/>
    </source>
</evidence>
<proteinExistence type="inferred from homology"/>
<dbReference type="Pfam" id="PF17406">
    <property type="entry name" value="Nrap_D5"/>
    <property type="match status" value="1"/>
</dbReference>
<comment type="similarity">
    <text evidence="2 5">Belongs to the NRAP family.</text>
</comment>
<feature type="domain" description="Nrap protein" evidence="11">
    <location>
        <begin position="940"/>
        <end position="1111"/>
    </location>
</feature>
<evidence type="ECO:0000256" key="5">
    <source>
        <dbReference type="RuleBase" id="RU364032"/>
    </source>
</evidence>
<dbReference type="InterPro" id="IPR035371">
    <property type="entry name" value="Nrap_D6"/>
</dbReference>
<dbReference type="Gene3D" id="3.30.70.3030">
    <property type="match status" value="1"/>
</dbReference>
<evidence type="ECO:0000259" key="8">
    <source>
        <dbReference type="Pfam" id="PF17403"/>
    </source>
</evidence>
<reference evidence="13" key="1">
    <citation type="submission" date="2022-08" db="EMBL/GenBank/DDBJ databases">
        <title>A Global Phylogenomic Analysis of the Shiitake Genus Lentinula.</title>
        <authorList>
            <consortium name="DOE Joint Genome Institute"/>
            <person name="Sierra-Patev S."/>
            <person name="Min B."/>
            <person name="Naranjo-Ortiz M."/>
            <person name="Looney B."/>
            <person name="Konkel Z."/>
            <person name="Slot J.C."/>
            <person name="Sakamoto Y."/>
            <person name="Steenwyk J.L."/>
            <person name="Rokas A."/>
            <person name="Carro J."/>
            <person name="Camarero S."/>
            <person name="Ferreira P."/>
            <person name="Molpeceres G."/>
            <person name="Ruiz-Duenas F.J."/>
            <person name="Serrano A."/>
            <person name="Henrissat B."/>
            <person name="Drula E."/>
            <person name="Hughes K.W."/>
            <person name="Mata J.L."/>
            <person name="Ishikawa N.K."/>
            <person name="Vargas-Isla R."/>
            <person name="Ushijima S."/>
            <person name="Smith C.A."/>
            <person name="Ahrendt S."/>
            <person name="Andreopoulos W."/>
            <person name="He G."/>
            <person name="Labutti K."/>
            <person name="Lipzen A."/>
            <person name="Ng V."/>
            <person name="Riley R."/>
            <person name="Sandor L."/>
            <person name="Barry K."/>
            <person name="Martinez A.T."/>
            <person name="Xiao Y."/>
            <person name="Gibbons J.G."/>
            <person name="Terashima K."/>
            <person name="Grigoriev I.V."/>
            <person name="Hibbett D.S."/>
        </authorList>
    </citation>
    <scope>NUCLEOTIDE SEQUENCE</scope>
    <source>
        <strain evidence="13">RHP3577 ss4</strain>
    </source>
</reference>
<protein>
    <recommendedName>
        <fullName evidence="5">U3 small nucleolar RNA-associated protein 22</fullName>
    </recommendedName>
</protein>
<evidence type="ECO:0000259" key="11">
    <source>
        <dbReference type="Pfam" id="PF17406"/>
    </source>
</evidence>
<name>A0ABQ8V7T3_9AGAR</name>
<evidence type="ECO:0000256" key="3">
    <source>
        <dbReference type="ARBA" id="ARBA00022884"/>
    </source>
</evidence>
<evidence type="ECO:0000256" key="2">
    <source>
        <dbReference type="ARBA" id="ARBA00006674"/>
    </source>
</evidence>
<dbReference type="InterPro" id="IPR035082">
    <property type="entry name" value="Nrap_D1"/>
</dbReference>
<accession>A0ABQ8V7T3</accession>
<evidence type="ECO:0000256" key="4">
    <source>
        <dbReference type="ARBA" id="ARBA00023242"/>
    </source>
</evidence>
<dbReference type="Pfam" id="PF17403">
    <property type="entry name" value="Nrap_D2"/>
    <property type="match status" value="1"/>
</dbReference>
<dbReference type="Pfam" id="PF03813">
    <property type="entry name" value="Nrap"/>
    <property type="match status" value="1"/>
</dbReference>
<evidence type="ECO:0000256" key="1">
    <source>
        <dbReference type="ARBA" id="ARBA00004604"/>
    </source>
</evidence>
<evidence type="ECO:0000313" key="13">
    <source>
        <dbReference type="EMBL" id="KAJ4478919.1"/>
    </source>
</evidence>
<feature type="domain" description="Nrap protein" evidence="9">
    <location>
        <begin position="528"/>
        <end position="685"/>
    </location>
</feature>
<dbReference type="Pfam" id="PF17405">
    <property type="entry name" value="Nrap_D4"/>
    <property type="match status" value="1"/>
</dbReference>
<feature type="domain" description="Nrap protein" evidence="8">
    <location>
        <begin position="358"/>
        <end position="522"/>
    </location>
</feature>
<dbReference type="Pfam" id="PF17404">
    <property type="entry name" value="Nrap_D3"/>
    <property type="match status" value="1"/>
</dbReference>
<keyword evidence="5" id="KW-0690">Ribosome biogenesis</keyword>
<sequence length="1280" mass="141890">MTAELKRKRAEGSSSRKHRKLSPTIPNDDIFAQETDAASLGEEEEGEENDDDMDHNEEEEWGGVHHEGQDRGNSVEKPSKPTGEEIRAIKDASDLFRSNTFKLQIDALLPNVQPKSKRKPPLERFLLSLHTFLSNLPDLPPKHPLEAARTLLRKGVSVPYPTPLPTEETQWKVAFGSPSDITLIGSWANKTSVKGQGGSKYGVDLAVEMPSNLFQEKDYLNGRFFHKKAFYLATIAAAIASPKSGLNVDVSYISTNDDPRFTKLVLEPRADESLTDFTRLNARIYIIPSVSSTDSPIPYHRLSPAHSNIRITHESASTSSSQDSTKLPSPLYNTALLTSFTPKSYLLSVHAIQQVVPAFNDALALLRVWANQRGYGESGEGVSVQGFDGKGPWWAALLMYLVLGEETTSAGRKFGGRGKRKPLGKGLSSYQLFRAALDFLAKHDFENEPVFVKAEGGHRYTSDEYSSTHDVVFVDSSSTVNLLAGVHPGSMKLLGIDARRTLETLNSSLASSGDPFPEVFLRDYRDLQTRFDVVIHVDLSTAKPRTPNYHETLDSGSASNAILSSISSILTQALGNRVRVIAILHPTPHTRPLSQAHPSTSHIIHIGLIYNPVHAWRQVDHGPNPASDPDPVAVEQFREFWGDKAELRRFKDGSIVESVVWDVKTIDEKTLIPRRIVAFVLKRHFGIGEEGVRGWQEGFDGVLRLPESVSRFYVGENGLGVGVGFKAALGAFDGVVKAIKVLSSDEGGNDALPLSVMNISPTSEFLRYTSVFSPVPLPESIASVLPMNTRYLNPLEFVIEFERSSRWPDDLRAVQKVKLAFLEKIARGLMGRVSGLRAAVIVGDAAGTDDMKDVARLEIVTEEGWAFVGRIWHDREAVLLDRIINNTASTLPHVTRKDKSQSQRQGKDYHTAVQARESYTRLYIHAPMHHRAIAKLCHHFPAFAGTVRIAKRWFAAHWLLGGADGGGGYVSEEAVELLCAKFFVKEGWEAEIDRDIEEEEKDAEKIEQRKMVVPGSKERGFASLIQFLKEWNWDEQGEGIFVPLYGSSSSLGLKQPKVVSSMSTGVWKIRTAMDEEGCIWTMFGPDAIIARRVRALAQATWECLKGMEMNGMSGGGSVLTIFDHPTDDYNVIIDLDRTILSRYHQNIAPDVSQLSQLLRRKKSSNEDELAAALGGKIRPGFDPAMLLYEDLKRVYQDTFRIFHDPFGGDRFGIVWDPSLKQPRPFRVLGGFSFCVTSSAEAKGTKSKDKDSVVLNEQGVLGEIERMGRGIISGITINVQE</sequence>
<evidence type="ECO:0000313" key="14">
    <source>
        <dbReference type="Proteomes" id="UP001150217"/>
    </source>
</evidence>
<comment type="caution">
    <text evidence="13">The sequence shown here is derived from an EMBL/GenBank/DDBJ whole genome shotgun (WGS) entry which is preliminary data.</text>
</comment>
<dbReference type="Gene3D" id="1.10.1410.10">
    <property type="match status" value="2"/>
</dbReference>
<feature type="domain" description="Nrap protein" evidence="12">
    <location>
        <begin position="1127"/>
        <end position="1274"/>
    </location>
</feature>
<feature type="domain" description="Nrap protein" evidence="7">
    <location>
        <begin position="203"/>
        <end position="353"/>
    </location>
</feature>
<evidence type="ECO:0000259" key="9">
    <source>
        <dbReference type="Pfam" id="PF17404"/>
    </source>
</evidence>
<organism evidence="13 14">
    <name type="scientific">Lentinula lateritia</name>
    <dbReference type="NCBI Taxonomy" id="40482"/>
    <lineage>
        <taxon>Eukaryota</taxon>
        <taxon>Fungi</taxon>
        <taxon>Dikarya</taxon>
        <taxon>Basidiomycota</taxon>
        <taxon>Agaricomycotina</taxon>
        <taxon>Agaricomycetes</taxon>
        <taxon>Agaricomycetidae</taxon>
        <taxon>Agaricales</taxon>
        <taxon>Marasmiineae</taxon>
        <taxon>Omphalotaceae</taxon>
        <taxon>Lentinula</taxon>
    </lineage>
</organism>
<feature type="region of interest" description="Disordered" evidence="6">
    <location>
        <begin position="1"/>
        <end position="84"/>
    </location>
</feature>
<feature type="compositionally biased region" description="Acidic residues" evidence="6">
    <location>
        <begin position="41"/>
        <end position="61"/>
    </location>
</feature>
<dbReference type="InterPro" id="IPR035368">
    <property type="entry name" value="Nrap_D3"/>
</dbReference>
<dbReference type="PANTHER" id="PTHR17972">
    <property type="entry name" value="NUCLEOLAR RNA-ASSOCIATED PROTEIN"/>
    <property type="match status" value="1"/>
</dbReference>
<dbReference type="InterPro" id="IPR005554">
    <property type="entry name" value="NOL6/Upt22"/>
</dbReference>
<feature type="compositionally biased region" description="Basic and acidic residues" evidence="6">
    <location>
        <begin position="62"/>
        <end position="84"/>
    </location>
</feature>
<evidence type="ECO:0000259" key="7">
    <source>
        <dbReference type="Pfam" id="PF03813"/>
    </source>
</evidence>